<dbReference type="HOGENOM" id="CLU_066963_0_1_1"/>
<keyword evidence="14" id="KW-1185">Reference proteome</keyword>
<dbReference type="PANTHER" id="PTHR22811">
    <property type="entry name" value="TRANSMEMBRANE EMP24 DOMAIN-CONTAINING PROTEIN"/>
    <property type="match status" value="1"/>
</dbReference>
<evidence type="ECO:0000256" key="8">
    <source>
        <dbReference type="ARBA" id="ARBA00037847"/>
    </source>
</evidence>
<protein>
    <recommendedName>
        <fullName evidence="12">GOLD domain-containing protein</fullName>
    </recommendedName>
</protein>
<evidence type="ECO:0000313" key="13">
    <source>
        <dbReference type="EMBL" id="EDW76599.1"/>
    </source>
</evidence>
<dbReference type="Gene3D" id="2.60.120.680">
    <property type="entry name" value="GOLD domain"/>
    <property type="match status" value="1"/>
</dbReference>
<organism evidence="13 14">
    <name type="scientific">Drosophila willistoni</name>
    <name type="common">Fruit fly</name>
    <dbReference type="NCBI Taxonomy" id="7260"/>
    <lineage>
        <taxon>Eukaryota</taxon>
        <taxon>Metazoa</taxon>
        <taxon>Ecdysozoa</taxon>
        <taxon>Arthropoda</taxon>
        <taxon>Hexapoda</taxon>
        <taxon>Insecta</taxon>
        <taxon>Pterygota</taxon>
        <taxon>Neoptera</taxon>
        <taxon>Endopterygota</taxon>
        <taxon>Diptera</taxon>
        <taxon>Brachycera</taxon>
        <taxon>Muscomorpha</taxon>
        <taxon>Ephydroidea</taxon>
        <taxon>Drosophilidae</taxon>
        <taxon>Drosophila</taxon>
        <taxon>Sophophora</taxon>
    </lineage>
</organism>
<evidence type="ECO:0000256" key="5">
    <source>
        <dbReference type="ARBA" id="ARBA00022729"/>
    </source>
</evidence>
<evidence type="ECO:0000256" key="3">
    <source>
        <dbReference type="ARBA" id="ARBA00022473"/>
    </source>
</evidence>
<dbReference type="GO" id="GO:0016020">
    <property type="term" value="C:membrane"/>
    <property type="evidence" value="ECO:0007669"/>
    <property type="project" value="UniProtKB-SubCell"/>
</dbReference>
<feature type="signal peptide" evidence="11">
    <location>
        <begin position="1"/>
        <end position="27"/>
    </location>
</feature>
<proteinExistence type="inferred from homology"/>
<dbReference type="OrthoDB" id="5976732at2759"/>
<gene>
    <name evidence="13" type="primary">Dwil\GK14577</name>
    <name evidence="13" type="ORF">Dwil_GK14577</name>
</gene>
<dbReference type="SMR" id="B4MWW0"/>
<accession>B4MWW0</accession>
<reference evidence="13 14" key="1">
    <citation type="journal article" date="2007" name="Nature">
        <title>Evolution of genes and genomes on the Drosophila phylogeny.</title>
        <authorList>
            <consortium name="Drosophila 12 Genomes Consortium"/>
            <person name="Clark A.G."/>
            <person name="Eisen M.B."/>
            <person name="Smith D.R."/>
            <person name="Bergman C.M."/>
            <person name="Oliver B."/>
            <person name="Markow T.A."/>
            <person name="Kaufman T.C."/>
            <person name="Kellis M."/>
            <person name="Gelbart W."/>
            <person name="Iyer V.N."/>
            <person name="Pollard D.A."/>
            <person name="Sackton T.B."/>
            <person name="Larracuente A.M."/>
            <person name="Singh N.D."/>
            <person name="Abad J.P."/>
            <person name="Abt D.N."/>
            <person name="Adryan B."/>
            <person name="Aguade M."/>
            <person name="Akashi H."/>
            <person name="Anderson W.W."/>
            <person name="Aquadro C.F."/>
            <person name="Ardell D.H."/>
            <person name="Arguello R."/>
            <person name="Artieri C.G."/>
            <person name="Barbash D.A."/>
            <person name="Barker D."/>
            <person name="Barsanti P."/>
            <person name="Batterham P."/>
            <person name="Batzoglou S."/>
            <person name="Begun D."/>
            <person name="Bhutkar A."/>
            <person name="Blanco E."/>
            <person name="Bosak S.A."/>
            <person name="Bradley R.K."/>
            <person name="Brand A.D."/>
            <person name="Brent M.R."/>
            <person name="Brooks A.N."/>
            <person name="Brown R.H."/>
            <person name="Butlin R.K."/>
            <person name="Caggese C."/>
            <person name="Calvi B.R."/>
            <person name="Bernardo de Carvalho A."/>
            <person name="Caspi A."/>
            <person name="Castrezana S."/>
            <person name="Celniker S.E."/>
            <person name="Chang J.L."/>
            <person name="Chapple C."/>
            <person name="Chatterji S."/>
            <person name="Chinwalla A."/>
            <person name="Civetta A."/>
            <person name="Clifton S.W."/>
            <person name="Comeron J.M."/>
            <person name="Costello J.C."/>
            <person name="Coyne J.A."/>
            <person name="Daub J."/>
            <person name="David R.G."/>
            <person name="Delcher A.L."/>
            <person name="Delehaunty K."/>
            <person name="Do C.B."/>
            <person name="Ebling H."/>
            <person name="Edwards K."/>
            <person name="Eickbush T."/>
            <person name="Evans J.D."/>
            <person name="Filipski A."/>
            <person name="Findeiss S."/>
            <person name="Freyhult E."/>
            <person name="Fulton L."/>
            <person name="Fulton R."/>
            <person name="Garcia A.C."/>
            <person name="Gardiner A."/>
            <person name="Garfield D.A."/>
            <person name="Garvin B.E."/>
            <person name="Gibson G."/>
            <person name="Gilbert D."/>
            <person name="Gnerre S."/>
            <person name="Godfrey J."/>
            <person name="Good R."/>
            <person name="Gotea V."/>
            <person name="Gravely B."/>
            <person name="Greenberg A.J."/>
            <person name="Griffiths-Jones S."/>
            <person name="Gross S."/>
            <person name="Guigo R."/>
            <person name="Gustafson E.A."/>
            <person name="Haerty W."/>
            <person name="Hahn M.W."/>
            <person name="Halligan D.L."/>
            <person name="Halpern A.L."/>
            <person name="Halter G.M."/>
            <person name="Han M.V."/>
            <person name="Heger A."/>
            <person name="Hillier L."/>
            <person name="Hinrichs A.S."/>
            <person name="Holmes I."/>
            <person name="Hoskins R.A."/>
            <person name="Hubisz M.J."/>
            <person name="Hultmark D."/>
            <person name="Huntley M.A."/>
            <person name="Jaffe D.B."/>
            <person name="Jagadeeshan S."/>
            <person name="Jeck W.R."/>
            <person name="Johnson J."/>
            <person name="Jones C.D."/>
            <person name="Jordan W.C."/>
            <person name="Karpen G.H."/>
            <person name="Kataoka E."/>
            <person name="Keightley P.D."/>
            <person name="Kheradpour P."/>
            <person name="Kirkness E.F."/>
            <person name="Koerich L.B."/>
            <person name="Kristiansen K."/>
            <person name="Kudrna D."/>
            <person name="Kulathinal R.J."/>
            <person name="Kumar S."/>
            <person name="Kwok R."/>
            <person name="Lander E."/>
            <person name="Langley C.H."/>
            <person name="Lapoint R."/>
            <person name="Lazzaro B.P."/>
            <person name="Lee S.J."/>
            <person name="Levesque L."/>
            <person name="Li R."/>
            <person name="Lin C.F."/>
            <person name="Lin M.F."/>
            <person name="Lindblad-Toh K."/>
            <person name="Llopart A."/>
            <person name="Long M."/>
            <person name="Low L."/>
            <person name="Lozovsky E."/>
            <person name="Lu J."/>
            <person name="Luo M."/>
            <person name="Machado C.A."/>
            <person name="Makalowski W."/>
            <person name="Marzo M."/>
            <person name="Matsuda M."/>
            <person name="Matzkin L."/>
            <person name="McAllister B."/>
            <person name="McBride C.S."/>
            <person name="McKernan B."/>
            <person name="McKernan K."/>
            <person name="Mendez-Lago M."/>
            <person name="Minx P."/>
            <person name="Mollenhauer M.U."/>
            <person name="Montooth K."/>
            <person name="Mount S.M."/>
            <person name="Mu X."/>
            <person name="Myers E."/>
            <person name="Negre B."/>
            <person name="Newfeld S."/>
            <person name="Nielsen R."/>
            <person name="Noor M.A."/>
            <person name="O'Grady P."/>
            <person name="Pachter L."/>
            <person name="Papaceit M."/>
            <person name="Parisi M.J."/>
            <person name="Parisi M."/>
            <person name="Parts L."/>
            <person name="Pedersen J.S."/>
            <person name="Pesole G."/>
            <person name="Phillippy A.M."/>
            <person name="Ponting C.P."/>
            <person name="Pop M."/>
            <person name="Porcelli D."/>
            <person name="Powell J.R."/>
            <person name="Prohaska S."/>
            <person name="Pruitt K."/>
            <person name="Puig M."/>
            <person name="Quesneville H."/>
            <person name="Ram K.R."/>
            <person name="Rand D."/>
            <person name="Rasmussen M.D."/>
            <person name="Reed L.K."/>
            <person name="Reenan R."/>
            <person name="Reily A."/>
            <person name="Remington K.A."/>
            <person name="Rieger T.T."/>
            <person name="Ritchie M.G."/>
            <person name="Robin C."/>
            <person name="Rogers Y.H."/>
            <person name="Rohde C."/>
            <person name="Rozas J."/>
            <person name="Rubenfield M.J."/>
            <person name="Ruiz A."/>
            <person name="Russo S."/>
            <person name="Salzberg S.L."/>
            <person name="Sanchez-Gracia A."/>
            <person name="Saranga D.J."/>
            <person name="Sato H."/>
            <person name="Schaeffer S.W."/>
            <person name="Schatz M.C."/>
            <person name="Schlenke T."/>
            <person name="Schwartz R."/>
            <person name="Segarra C."/>
            <person name="Singh R.S."/>
            <person name="Sirot L."/>
            <person name="Sirota M."/>
            <person name="Sisneros N.B."/>
            <person name="Smith C.D."/>
            <person name="Smith T.F."/>
            <person name="Spieth J."/>
            <person name="Stage D.E."/>
            <person name="Stark A."/>
            <person name="Stephan W."/>
            <person name="Strausberg R.L."/>
            <person name="Strempel S."/>
            <person name="Sturgill D."/>
            <person name="Sutton G."/>
            <person name="Sutton G.G."/>
            <person name="Tao W."/>
            <person name="Teichmann S."/>
            <person name="Tobari Y.N."/>
            <person name="Tomimura Y."/>
            <person name="Tsolas J.M."/>
            <person name="Valente V.L."/>
            <person name="Venter E."/>
            <person name="Venter J.C."/>
            <person name="Vicario S."/>
            <person name="Vieira F.G."/>
            <person name="Vilella A.J."/>
            <person name="Villasante A."/>
            <person name="Walenz B."/>
            <person name="Wang J."/>
            <person name="Wasserman M."/>
            <person name="Watts T."/>
            <person name="Wilson D."/>
            <person name="Wilson R.K."/>
            <person name="Wing R.A."/>
            <person name="Wolfner M.F."/>
            <person name="Wong A."/>
            <person name="Wong G.K."/>
            <person name="Wu C.I."/>
            <person name="Wu G."/>
            <person name="Yamamoto D."/>
            <person name="Yang H.P."/>
            <person name="Yang S.P."/>
            <person name="Yorke J.A."/>
            <person name="Yoshida K."/>
            <person name="Zdobnov E."/>
            <person name="Zhang P."/>
            <person name="Zhang Y."/>
            <person name="Zimin A.V."/>
            <person name="Baldwin J."/>
            <person name="Abdouelleil A."/>
            <person name="Abdulkadir J."/>
            <person name="Abebe A."/>
            <person name="Abera B."/>
            <person name="Abreu J."/>
            <person name="Acer S.C."/>
            <person name="Aftuck L."/>
            <person name="Alexander A."/>
            <person name="An P."/>
            <person name="Anderson E."/>
            <person name="Anderson S."/>
            <person name="Arachi H."/>
            <person name="Azer M."/>
            <person name="Bachantsang P."/>
            <person name="Barry A."/>
            <person name="Bayul T."/>
            <person name="Berlin A."/>
            <person name="Bessette D."/>
            <person name="Bloom T."/>
            <person name="Blye J."/>
            <person name="Boguslavskiy L."/>
            <person name="Bonnet C."/>
            <person name="Boukhgalter B."/>
            <person name="Bourzgui I."/>
            <person name="Brown A."/>
            <person name="Cahill P."/>
            <person name="Channer S."/>
            <person name="Cheshatsang Y."/>
            <person name="Chuda L."/>
            <person name="Citroen M."/>
            <person name="Collymore A."/>
            <person name="Cooke P."/>
            <person name="Costello M."/>
            <person name="D'Aco K."/>
            <person name="Daza R."/>
            <person name="De Haan G."/>
            <person name="DeGray S."/>
            <person name="DeMaso C."/>
            <person name="Dhargay N."/>
            <person name="Dooley K."/>
            <person name="Dooley E."/>
            <person name="Doricent M."/>
            <person name="Dorje P."/>
            <person name="Dorjee K."/>
            <person name="Dupes A."/>
            <person name="Elong R."/>
            <person name="Falk J."/>
            <person name="Farina A."/>
            <person name="Faro S."/>
            <person name="Ferguson D."/>
            <person name="Fisher S."/>
            <person name="Foley C.D."/>
            <person name="Franke A."/>
            <person name="Friedrich D."/>
            <person name="Gadbois L."/>
            <person name="Gearin G."/>
            <person name="Gearin C.R."/>
            <person name="Giannoukos G."/>
            <person name="Goode T."/>
            <person name="Graham J."/>
            <person name="Grandbois E."/>
            <person name="Grewal S."/>
            <person name="Gyaltsen K."/>
            <person name="Hafez N."/>
            <person name="Hagos B."/>
            <person name="Hall J."/>
            <person name="Henson C."/>
            <person name="Hollinger A."/>
            <person name="Honan T."/>
            <person name="Huard M.D."/>
            <person name="Hughes L."/>
            <person name="Hurhula B."/>
            <person name="Husby M.E."/>
            <person name="Kamat A."/>
            <person name="Kanga B."/>
            <person name="Kashin S."/>
            <person name="Khazanovich D."/>
            <person name="Kisner P."/>
            <person name="Lance K."/>
            <person name="Lara M."/>
            <person name="Lee W."/>
            <person name="Lennon N."/>
            <person name="Letendre F."/>
            <person name="LeVine R."/>
            <person name="Lipovsky A."/>
            <person name="Liu X."/>
            <person name="Liu J."/>
            <person name="Liu S."/>
            <person name="Lokyitsang T."/>
            <person name="Lokyitsang Y."/>
            <person name="Lubonja R."/>
            <person name="Lui A."/>
            <person name="MacDonald P."/>
            <person name="Magnisalis V."/>
            <person name="Maru K."/>
            <person name="Matthews C."/>
            <person name="McCusker W."/>
            <person name="McDonough S."/>
            <person name="Mehta T."/>
            <person name="Meldrim J."/>
            <person name="Meneus L."/>
            <person name="Mihai O."/>
            <person name="Mihalev A."/>
            <person name="Mihova T."/>
            <person name="Mittelman R."/>
            <person name="Mlenga V."/>
            <person name="Montmayeur A."/>
            <person name="Mulrain L."/>
            <person name="Navidi A."/>
            <person name="Naylor J."/>
            <person name="Negash T."/>
            <person name="Nguyen T."/>
            <person name="Nguyen N."/>
            <person name="Nicol R."/>
            <person name="Norbu C."/>
            <person name="Norbu N."/>
            <person name="Novod N."/>
            <person name="O'Neill B."/>
            <person name="Osman S."/>
            <person name="Markiewicz E."/>
            <person name="Oyono O.L."/>
            <person name="Patti C."/>
            <person name="Phunkhang P."/>
            <person name="Pierre F."/>
            <person name="Priest M."/>
            <person name="Raghuraman S."/>
            <person name="Rege F."/>
            <person name="Reyes R."/>
            <person name="Rise C."/>
            <person name="Rogov P."/>
            <person name="Ross K."/>
            <person name="Ryan E."/>
            <person name="Settipalli S."/>
            <person name="Shea T."/>
            <person name="Sherpa N."/>
            <person name="Shi L."/>
            <person name="Shih D."/>
            <person name="Sparrow T."/>
            <person name="Spaulding J."/>
            <person name="Stalker J."/>
            <person name="Stange-Thomann N."/>
            <person name="Stavropoulos S."/>
            <person name="Stone C."/>
            <person name="Strader C."/>
            <person name="Tesfaye S."/>
            <person name="Thomson T."/>
            <person name="Thoulutsang Y."/>
            <person name="Thoulutsang D."/>
            <person name="Topham K."/>
            <person name="Topping I."/>
            <person name="Tsamla T."/>
            <person name="Vassiliev H."/>
            <person name="Vo A."/>
            <person name="Wangchuk T."/>
            <person name="Wangdi T."/>
            <person name="Weiand M."/>
            <person name="Wilkinson J."/>
            <person name="Wilson A."/>
            <person name="Yadav S."/>
            <person name="Young G."/>
            <person name="Yu Q."/>
            <person name="Zembek L."/>
            <person name="Zhong D."/>
            <person name="Zimmer A."/>
            <person name="Zwirko Z."/>
            <person name="Jaffe D.B."/>
            <person name="Alvarez P."/>
            <person name="Brockman W."/>
            <person name="Butler J."/>
            <person name="Chin C."/>
            <person name="Gnerre S."/>
            <person name="Grabherr M."/>
            <person name="Kleber M."/>
            <person name="Mauceli E."/>
            <person name="MacCallum I."/>
        </authorList>
    </citation>
    <scope>NUCLEOTIDE SEQUENCE [LARGE SCALE GENOMIC DNA]</scope>
    <source>
        <strain evidence="14">Tucson 14030-0811.24</strain>
    </source>
</reference>
<dbReference type="Pfam" id="PF01105">
    <property type="entry name" value="EMP24_GP25L"/>
    <property type="match status" value="1"/>
</dbReference>
<evidence type="ECO:0000256" key="9">
    <source>
        <dbReference type="RuleBase" id="RU003827"/>
    </source>
</evidence>
<name>B4MWW0_DROWI</name>
<keyword evidence="5 11" id="KW-0732">Signal</keyword>
<dbReference type="SMART" id="SM01190">
    <property type="entry name" value="EMP24_GP25L"/>
    <property type="match status" value="1"/>
</dbReference>
<feature type="domain" description="GOLD" evidence="12">
    <location>
        <begin position="43"/>
        <end position="127"/>
    </location>
</feature>
<comment type="similarity">
    <text evidence="2 9">Belongs to the EMP24/GP25L family.</text>
</comment>
<evidence type="ECO:0000256" key="1">
    <source>
        <dbReference type="ARBA" id="ARBA00004479"/>
    </source>
</evidence>
<dbReference type="OMA" id="IDYQVIH"/>
<keyword evidence="7 10" id="KW-0472">Membrane</keyword>
<dbReference type="eggNOG" id="KOG3287">
    <property type="taxonomic scope" value="Eukaryota"/>
</dbReference>
<keyword evidence="3" id="KW-0217">Developmental protein</keyword>
<evidence type="ECO:0000256" key="10">
    <source>
        <dbReference type="SAM" id="Phobius"/>
    </source>
</evidence>
<dbReference type="InterPro" id="IPR036598">
    <property type="entry name" value="GOLD_dom_sf"/>
</dbReference>
<dbReference type="EMBL" id="CH963857">
    <property type="protein sequence ID" value="EDW76599.1"/>
    <property type="molecule type" value="Genomic_DNA"/>
</dbReference>
<dbReference type="PhylomeDB" id="B4MWW0"/>
<evidence type="ECO:0000256" key="7">
    <source>
        <dbReference type="ARBA" id="ARBA00023136"/>
    </source>
</evidence>
<keyword evidence="4 9" id="KW-0812">Transmembrane</keyword>
<dbReference type="InterPro" id="IPR015720">
    <property type="entry name" value="Emp24-like"/>
</dbReference>
<evidence type="ECO:0000256" key="11">
    <source>
        <dbReference type="SAM" id="SignalP"/>
    </source>
</evidence>
<feature type="transmembrane region" description="Helical" evidence="10">
    <location>
        <begin position="199"/>
        <end position="218"/>
    </location>
</feature>
<evidence type="ECO:0000256" key="6">
    <source>
        <dbReference type="ARBA" id="ARBA00022989"/>
    </source>
</evidence>
<dbReference type="KEGG" id="dwi:6642113"/>
<comment type="subcellular location">
    <subcellularLocation>
        <location evidence="8">Endomembrane system</location>
        <topology evidence="8">Single-pass membrane protein</topology>
    </subcellularLocation>
    <subcellularLocation>
        <location evidence="1 9">Membrane</location>
        <topology evidence="1 9">Single-pass type I membrane protein</topology>
    </subcellularLocation>
</comment>
<dbReference type="GO" id="GO:0012505">
    <property type="term" value="C:endomembrane system"/>
    <property type="evidence" value="ECO:0007669"/>
    <property type="project" value="UniProtKB-SubCell"/>
</dbReference>
<dbReference type="FunCoup" id="B4MWW0">
    <property type="interactions" value="5"/>
</dbReference>
<evidence type="ECO:0000256" key="4">
    <source>
        <dbReference type="ARBA" id="ARBA00022692"/>
    </source>
</evidence>
<dbReference type="PROSITE" id="PS50866">
    <property type="entry name" value="GOLD"/>
    <property type="match status" value="1"/>
</dbReference>
<sequence length="235" mass="27563">MFQIVRGIRLFLAFIIVIVIPMHYSLAEPYNKQLTIFAEPGRMECYHQPIAATELITIDYQVIHGGHGEAHINFMLMDPQRVVLVAEEKQDKSKHKLVANETGSYKLCFDNTISTFNRKIVTFLLEVVAANYEEQERINLRKEMLTDYQFDKAFTSIVDNIGKIQVHLMRARQNQDSIRAHEARDRNLAESNYAMVNNWSLFQFVAMIVVGMLQVFMLRSIFHTDGRFYEFWQRF</sequence>
<dbReference type="STRING" id="7260.B4MWW0"/>
<keyword evidence="6 10" id="KW-1133">Transmembrane helix</keyword>
<evidence type="ECO:0000313" key="14">
    <source>
        <dbReference type="Proteomes" id="UP000007798"/>
    </source>
</evidence>
<evidence type="ECO:0000256" key="2">
    <source>
        <dbReference type="ARBA" id="ARBA00007104"/>
    </source>
</evidence>
<feature type="chain" id="PRO_5002818789" description="GOLD domain-containing protein" evidence="11">
    <location>
        <begin position="28"/>
        <end position="235"/>
    </location>
</feature>
<dbReference type="SUPFAM" id="SSF101576">
    <property type="entry name" value="Supernatant protein factor (SPF), C-terminal domain"/>
    <property type="match status" value="1"/>
</dbReference>
<dbReference type="InParanoid" id="B4MWW0"/>
<dbReference type="InterPro" id="IPR009038">
    <property type="entry name" value="GOLD_dom"/>
</dbReference>
<evidence type="ECO:0000259" key="12">
    <source>
        <dbReference type="PROSITE" id="PS50866"/>
    </source>
</evidence>
<dbReference type="Proteomes" id="UP000007798">
    <property type="component" value="Unassembled WGS sequence"/>
</dbReference>
<dbReference type="AlphaFoldDB" id="B4MWW0"/>